<dbReference type="InterPro" id="IPR000086">
    <property type="entry name" value="NUDIX_hydrolase_dom"/>
</dbReference>
<evidence type="ECO:0000256" key="14">
    <source>
        <dbReference type="ARBA" id="ARBA00041592"/>
    </source>
</evidence>
<evidence type="ECO:0000256" key="13">
    <source>
        <dbReference type="ARBA" id="ARBA00040794"/>
    </source>
</evidence>
<keyword evidence="4" id="KW-0235">DNA replication</keyword>
<gene>
    <name evidence="20" type="primary">mutT</name>
    <name evidence="20" type="ORF">D5400_20785</name>
</gene>
<dbReference type="GO" id="GO:0044715">
    <property type="term" value="F:8-oxo-dGDP phosphatase activity"/>
    <property type="evidence" value="ECO:0007669"/>
    <property type="project" value="TreeGrafter"/>
</dbReference>
<dbReference type="PANTHER" id="PTHR47707:SF1">
    <property type="entry name" value="NUDIX HYDROLASE FAMILY PROTEIN"/>
    <property type="match status" value="1"/>
</dbReference>
<feature type="binding site" evidence="18">
    <location>
        <position position="57"/>
    </location>
    <ligand>
        <name>Mg(2+)</name>
        <dbReference type="ChEBI" id="CHEBI:18420"/>
    </ligand>
</feature>
<dbReference type="Pfam" id="PF14815">
    <property type="entry name" value="NUDIX_4"/>
    <property type="match status" value="1"/>
</dbReference>
<dbReference type="PRINTS" id="PR00502">
    <property type="entry name" value="NUDIXFAMILY"/>
</dbReference>
<evidence type="ECO:0000313" key="21">
    <source>
        <dbReference type="Proteomes" id="UP000268192"/>
    </source>
</evidence>
<comment type="catalytic activity">
    <reaction evidence="10">
        <text>8-oxo-dGTP + H2O = 8-oxo-dGMP + diphosphate + H(+)</text>
        <dbReference type="Rhea" id="RHEA:31575"/>
        <dbReference type="ChEBI" id="CHEBI:15377"/>
        <dbReference type="ChEBI" id="CHEBI:15378"/>
        <dbReference type="ChEBI" id="CHEBI:33019"/>
        <dbReference type="ChEBI" id="CHEBI:63224"/>
        <dbReference type="ChEBI" id="CHEBI:77896"/>
        <dbReference type="EC" id="3.6.1.55"/>
    </reaction>
</comment>
<dbReference type="GO" id="GO:0006260">
    <property type="term" value="P:DNA replication"/>
    <property type="evidence" value="ECO:0007669"/>
    <property type="project" value="UniProtKB-KW"/>
</dbReference>
<dbReference type="GO" id="GO:0006281">
    <property type="term" value="P:DNA repair"/>
    <property type="evidence" value="ECO:0007669"/>
    <property type="project" value="UniProtKB-KW"/>
</dbReference>
<keyword evidence="7" id="KW-0378">Hydrolase</keyword>
<name>A0A3Q8XRK3_9HYPH</name>
<dbReference type="EC" id="3.6.1.55" evidence="12"/>
<dbReference type="CDD" id="cd03425">
    <property type="entry name" value="NUDIX_MutT_NudA_like"/>
    <property type="match status" value="1"/>
</dbReference>
<evidence type="ECO:0000256" key="1">
    <source>
        <dbReference type="ARBA" id="ARBA00001946"/>
    </source>
</evidence>
<evidence type="ECO:0000259" key="19">
    <source>
        <dbReference type="PROSITE" id="PS51462"/>
    </source>
</evidence>
<dbReference type="GO" id="GO:0044716">
    <property type="term" value="F:8-oxo-GDP phosphatase activity"/>
    <property type="evidence" value="ECO:0007669"/>
    <property type="project" value="TreeGrafter"/>
</dbReference>
<dbReference type="GO" id="GO:0035539">
    <property type="term" value="F:8-oxo-7,8-dihydrodeoxyguanosine triphosphate pyrophosphatase activity"/>
    <property type="evidence" value="ECO:0007669"/>
    <property type="project" value="UniProtKB-EC"/>
</dbReference>
<dbReference type="FunFam" id="3.90.79.10:FF:000014">
    <property type="entry name" value="8-oxo-dGTP diphosphatase MutT"/>
    <property type="match status" value="1"/>
</dbReference>
<sequence length="153" mass="16649">MSTDSAAIGEKALESSDRSGRRMLLVSACALVDADGRILIAQRPEGKALAGLWEFPGGKVEPGETPEETLIRELAEELGIVTQIACLAPLTFASHSYDDFHLLMPLYICRRYEGIARGLEGQAVKWVRAKALRDYPMPPADAPLIPTLVDLLC</sequence>
<evidence type="ECO:0000256" key="9">
    <source>
        <dbReference type="ARBA" id="ARBA00023204"/>
    </source>
</evidence>
<dbReference type="RefSeq" id="WP_126012295.1">
    <property type="nucleotide sequence ID" value="NZ_CP032509.1"/>
</dbReference>
<dbReference type="Proteomes" id="UP000268192">
    <property type="component" value="Chromosome"/>
</dbReference>
<evidence type="ECO:0000256" key="5">
    <source>
        <dbReference type="ARBA" id="ARBA00022723"/>
    </source>
</evidence>
<evidence type="ECO:0000256" key="4">
    <source>
        <dbReference type="ARBA" id="ARBA00022705"/>
    </source>
</evidence>
<evidence type="ECO:0000256" key="18">
    <source>
        <dbReference type="PIRSR" id="PIRSR603561-2"/>
    </source>
</evidence>
<dbReference type="PROSITE" id="PS51462">
    <property type="entry name" value="NUDIX"/>
    <property type="match status" value="1"/>
</dbReference>
<evidence type="ECO:0000256" key="7">
    <source>
        <dbReference type="ARBA" id="ARBA00022801"/>
    </source>
</evidence>
<dbReference type="InterPro" id="IPR015797">
    <property type="entry name" value="NUDIX_hydrolase-like_dom_sf"/>
</dbReference>
<feature type="binding site" evidence="17">
    <location>
        <begin position="54"/>
        <end position="57"/>
    </location>
    <ligand>
        <name>8-oxo-dGTP</name>
        <dbReference type="ChEBI" id="CHEBI:77896"/>
    </ligand>
</feature>
<comment type="similarity">
    <text evidence="2">Belongs to the Nudix hydrolase family.</text>
</comment>
<feature type="binding site" evidence="18">
    <location>
        <position position="77"/>
    </location>
    <ligand>
        <name>Mg(2+)</name>
        <dbReference type="ChEBI" id="CHEBI:18420"/>
    </ligand>
</feature>
<proteinExistence type="inferred from homology"/>
<dbReference type="AlphaFoldDB" id="A0A3Q8XRK3"/>
<reference evidence="20 21" key="1">
    <citation type="submission" date="2018-09" db="EMBL/GenBank/DDBJ databases">
        <title>Marinorhizobium profundi gen. nov., sp. nov., isolated from a deep-sea sediment sample from the New Britain Trench and proposal of Marinorhizobiaceae fam. nov. in the order Rhizobiales of the class Alphaproteobacteria.</title>
        <authorList>
            <person name="Cao J."/>
        </authorList>
    </citation>
    <scope>NUCLEOTIDE SEQUENCE [LARGE SCALE GENOMIC DNA]</scope>
    <source>
        <strain evidence="20 21">WS11</strain>
    </source>
</reference>
<evidence type="ECO:0000256" key="17">
    <source>
        <dbReference type="PIRSR" id="PIRSR603561-1"/>
    </source>
</evidence>
<keyword evidence="6" id="KW-0227">DNA damage</keyword>
<keyword evidence="5 18" id="KW-0479">Metal-binding</keyword>
<keyword evidence="21" id="KW-1185">Reference proteome</keyword>
<feature type="domain" description="Nudix hydrolase" evidence="19">
    <location>
        <begin position="21"/>
        <end position="150"/>
    </location>
</feature>
<dbReference type="PANTHER" id="PTHR47707">
    <property type="entry name" value="8-OXO-DGTP DIPHOSPHATASE"/>
    <property type="match status" value="1"/>
</dbReference>
<keyword evidence="9" id="KW-0234">DNA repair</keyword>
<keyword evidence="8 18" id="KW-0460">Magnesium</keyword>
<organism evidence="20 21">
    <name type="scientific">Georhizobium profundi</name>
    <dbReference type="NCBI Taxonomy" id="2341112"/>
    <lineage>
        <taxon>Bacteria</taxon>
        <taxon>Pseudomonadati</taxon>
        <taxon>Pseudomonadota</taxon>
        <taxon>Alphaproteobacteria</taxon>
        <taxon>Hyphomicrobiales</taxon>
        <taxon>Rhizobiaceae</taxon>
        <taxon>Georhizobium</taxon>
    </lineage>
</organism>
<evidence type="ECO:0000256" key="6">
    <source>
        <dbReference type="ARBA" id="ARBA00022763"/>
    </source>
</evidence>
<dbReference type="InterPro" id="IPR020084">
    <property type="entry name" value="NUDIX_hydrolase_CS"/>
</dbReference>
<evidence type="ECO:0000256" key="15">
    <source>
        <dbReference type="ARBA" id="ARBA00041979"/>
    </source>
</evidence>
<feature type="binding site" evidence="17">
    <location>
        <position position="43"/>
    </location>
    <ligand>
        <name>8-oxo-dGTP</name>
        <dbReference type="ChEBI" id="CHEBI:77896"/>
    </ligand>
</feature>
<dbReference type="GO" id="GO:0008413">
    <property type="term" value="F:8-oxo-7,8-dihydroguanosine triphosphate pyrophosphatase activity"/>
    <property type="evidence" value="ECO:0007669"/>
    <property type="project" value="InterPro"/>
</dbReference>
<evidence type="ECO:0000256" key="16">
    <source>
        <dbReference type="ARBA" id="ARBA00042798"/>
    </source>
</evidence>
<evidence type="ECO:0000256" key="10">
    <source>
        <dbReference type="ARBA" id="ARBA00035861"/>
    </source>
</evidence>
<dbReference type="InterPro" id="IPR047127">
    <property type="entry name" value="MutT-like"/>
</dbReference>
<dbReference type="KEGG" id="abaw:D5400_20785"/>
<dbReference type="OrthoDB" id="9810648at2"/>
<comment type="cofactor">
    <cofactor evidence="1 18">
        <name>Mg(2+)</name>
        <dbReference type="ChEBI" id="CHEBI:18420"/>
    </cofactor>
</comment>
<evidence type="ECO:0000256" key="8">
    <source>
        <dbReference type="ARBA" id="ARBA00022842"/>
    </source>
</evidence>
<dbReference type="InterPro" id="IPR020476">
    <property type="entry name" value="Nudix_hydrolase"/>
</dbReference>
<evidence type="ECO:0000256" key="3">
    <source>
        <dbReference type="ARBA" id="ARBA00022457"/>
    </source>
</evidence>
<dbReference type="GO" id="GO:0046872">
    <property type="term" value="F:metal ion binding"/>
    <property type="evidence" value="ECO:0007669"/>
    <property type="project" value="UniProtKB-KW"/>
</dbReference>
<evidence type="ECO:0000256" key="12">
    <source>
        <dbReference type="ARBA" id="ARBA00038905"/>
    </source>
</evidence>
<accession>A0A3Q8XRK3</accession>
<dbReference type="InterPro" id="IPR029119">
    <property type="entry name" value="MutY_C"/>
</dbReference>
<dbReference type="SUPFAM" id="SSF55811">
    <property type="entry name" value="Nudix"/>
    <property type="match status" value="1"/>
</dbReference>
<evidence type="ECO:0000256" key="11">
    <source>
        <dbReference type="ARBA" id="ARBA00036904"/>
    </source>
</evidence>
<dbReference type="EMBL" id="CP032509">
    <property type="protein sequence ID" value="AZN73396.1"/>
    <property type="molecule type" value="Genomic_DNA"/>
</dbReference>
<dbReference type="InterPro" id="IPR003561">
    <property type="entry name" value="Mutator_MutT"/>
</dbReference>
<evidence type="ECO:0000256" key="2">
    <source>
        <dbReference type="ARBA" id="ARBA00005582"/>
    </source>
</evidence>
<dbReference type="NCBIfam" id="TIGR00586">
    <property type="entry name" value="mutt"/>
    <property type="match status" value="1"/>
</dbReference>
<evidence type="ECO:0000313" key="20">
    <source>
        <dbReference type="EMBL" id="AZN73396.1"/>
    </source>
</evidence>
<keyword evidence="3" id="KW-0515">Mutator protein</keyword>
<dbReference type="Gene3D" id="3.90.79.10">
    <property type="entry name" value="Nucleoside Triphosphate Pyrophosphohydrolase"/>
    <property type="match status" value="1"/>
</dbReference>
<comment type="catalytic activity">
    <reaction evidence="11">
        <text>8-oxo-GTP + H2O = 8-oxo-GMP + diphosphate + H(+)</text>
        <dbReference type="Rhea" id="RHEA:67616"/>
        <dbReference type="ChEBI" id="CHEBI:15377"/>
        <dbReference type="ChEBI" id="CHEBI:15378"/>
        <dbReference type="ChEBI" id="CHEBI:33019"/>
        <dbReference type="ChEBI" id="CHEBI:143553"/>
        <dbReference type="ChEBI" id="CHEBI:145694"/>
    </reaction>
</comment>
<dbReference type="PROSITE" id="PS00893">
    <property type="entry name" value="NUDIX_BOX"/>
    <property type="match status" value="1"/>
</dbReference>
<protein>
    <recommendedName>
        <fullName evidence="13">8-oxo-dGTP diphosphatase</fullName>
        <ecNumber evidence="12">3.6.1.55</ecNumber>
    </recommendedName>
    <alternativeName>
        <fullName evidence="16">7,8-dihydro-8-oxoguanine-triphosphatase</fullName>
    </alternativeName>
    <alternativeName>
        <fullName evidence="15">Mutator protein MutT</fullName>
    </alternativeName>
    <alternativeName>
        <fullName evidence="14">dGTP pyrophosphohydrolase</fullName>
    </alternativeName>
</protein>